<dbReference type="AlphaFoldDB" id="A0A316YQN1"/>
<dbReference type="EMBL" id="KZ819635">
    <property type="protein sequence ID" value="PWN91326.1"/>
    <property type="molecule type" value="Genomic_DNA"/>
</dbReference>
<proteinExistence type="predicted"/>
<keyword evidence="3" id="KW-1185">Reference proteome</keyword>
<feature type="region of interest" description="Disordered" evidence="1">
    <location>
        <begin position="150"/>
        <end position="182"/>
    </location>
</feature>
<dbReference type="GeneID" id="37041845"/>
<protein>
    <submittedName>
        <fullName evidence="2">Uncharacterized protein</fullName>
    </submittedName>
</protein>
<name>A0A316YQN1_9BASI</name>
<sequence length="226" mass="24805">MSYESAAIRLRRLRLGDIKVPVLHGEKTPPREFDSSTEETLDLVKWHNNTRKPGVALSAGVANPTAPMSFLTAKSCSSSFTPGLARPDFRMYFEPGSDFTLTLTPSLATLIEVAISLKTFLGSKENDELEIWTLGVPAVVDGVEEDALSPFARPSDLGDETALTEPDEGDKGGADDDDDADKPTMVDFLVAIRAVEAYRERVAAVEVERDEAYARWLLNQAKEKAW</sequence>
<reference evidence="2 3" key="1">
    <citation type="journal article" date="2018" name="Mol. Biol. Evol.">
        <title>Broad Genomic Sampling Reveals a Smut Pathogenic Ancestry of the Fungal Clade Ustilaginomycotina.</title>
        <authorList>
            <person name="Kijpornyongpan T."/>
            <person name="Mondo S.J."/>
            <person name="Barry K."/>
            <person name="Sandor L."/>
            <person name="Lee J."/>
            <person name="Lipzen A."/>
            <person name="Pangilinan J."/>
            <person name="LaButti K."/>
            <person name="Hainaut M."/>
            <person name="Henrissat B."/>
            <person name="Grigoriev I.V."/>
            <person name="Spatafora J.W."/>
            <person name="Aime M.C."/>
        </authorList>
    </citation>
    <scope>NUCLEOTIDE SEQUENCE [LARGE SCALE GENOMIC DNA]</scope>
    <source>
        <strain evidence="2 3">MCA 4198</strain>
    </source>
</reference>
<accession>A0A316YQN1</accession>
<evidence type="ECO:0000313" key="3">
    <source>
        <dbReference type="Proteomes" id="UP000245768"/>
    </source>
</evidence>
<evidence type="ECO:0000256" key="1">
    <source>
        <dbReference type="SAM" id="MobiDB-lite"/>
    </source>
</evidence>
<organism evidence="2 3">
    <name type="scientific">Acaromyces ingoldii</name>
    <dbReference type="NCBI Taxonomy" id="215250"/>
    <lineage>
        <taxon>Eukaryota</taxon>
        <taxon>Fungi</taxon>
        <taxon>Dikarya</taxon>
        <taxon>Basidiomycota</taxon>
        <taxon>Ustilaginomycotina</taxon>
        <taxon>Exobasidiomycetes</taxon>
        <taxon>Exobasidiales</taxon>
        <taxon>Cryptobasidiaceae</taxon>
        <taxon>Acaromyces</taxon>
    </lineage>
</organism>
<dbReference type="InParanoid" id="A0A316YQN1"/>
<evidence type="ECO:0000313" key="2">
    <source>
        <dbReference type="EMBL" id="PWN91326.1"/>
    </source>
</evidence>
<dbReference type="Proteomes" id="UP000245768">
    <property type="component" value="Unassembled WGS sequence"/>
</dbReference>
<gene>
    <name evidence="2" type="ORF">FA10DRAFT_258729</name>
</gene>
<dbReference type="RefSeq" id="XP_025378524.1">
    <property type="nucleotide sequence ID" value="XM_025519929.1"/>
</dbReference>